<gene>
    <name evidence="2" type="ORF">GCM10022215_21240</name>
</gene>
<keyword evidence="3" id="KW-1185">Reference proteome</keyword>
<dbReference type="Gene3D" id="3.40.50.10320">
    <property type="entry name" value="LmbE-like"/>
    <property type="match status" value="1"/>
</dbReference>
<evidence type="ECO:0000313" key="3">
    <source>
        <dbReference type="Proteomes" id="UP001501495"/>
    </source>
</evidence>
<dbReference type="Pfam" id="PF02585">
    <property type="entry name" value="PIG-L"/>
    <property type="match status" value="1"/>
</dbReference>
<evidence type="ECO:0000256" key="1">
    <source>
        <dbReference type="ARBA" id="ARBA00022833"/>
    </source>
</evidence>
<dbReference type="PANTHER" id="PTHR12993">
    <property type="entry name" value="N-ACETYLGLUCOSAMINYL-PHOSPHATIDYLINOSITOL DE-N-ACETYLASE-RELATED"/>
    <property type="match status" value="1"/>
</dbReference>
<organism evidence="2 3">
    <name type="scientific">Nocardioides fonticola</name>
    <dbReference type="NCBI Taxonomy" id="450363"/>
    <lineage>
        <taxon>Bacteria</taxon>
        <taxon>Bacillati</taxon>
        <taxon>Actinomycetota</taxon>
        <taxon>Actinomycetes</taxon>
        <taxon>Propionibacteriales</taxon>
        <taxon>Nocardioidaceae</taxon>
        <taxon>Nocardioides</taxon>
    </lineage>
</organism>
<reference evidence="3" key="1">
    <citation type="journal article" date="2019" name="Int. J. Syst. Evol. Microbiol.">
        <title>The Global Catalogue of Microorganisms (GCM) 10K type strain sequencing project: providing services to taxonomists for standard genome sequencing and annotation.</title>
        <authorList>
            <consortium name="The Broad Institute Genomics Platform"/>
            <consortium name="The Broad Institute Genome Sequencing Center for Infectious Disease"/>
            <person name="Wu L."/>
            <person name="Ma J."/>
        </authorList>
    </citation>
    <scope>NUCLEOTIDE SEQUENCE [LARGE SCALE GENOMIC DNA]</scope>
    <source>
        <strain evidence="3">JCM 16703</strain>
    </source>
</reference>
<keyword evidence="1" id="KW-0862">Zinc</keyword>
<name>A0ABP7XIM3_9ACTN</name>
<dbReference type="PANTHER" id="PTHR12993:SF11">
    <property type="entry name" value="N-ACETYLGLUCOSAMINYL-PHOSPHATIDYLINOSITOL DE-N-ACETYLASE"/>
    <property type="match status" value="1"/>
</dbReference>
<comment type="caution">
    <text evidence="2">The sequence shown here is derived from an EMBL/GenBank/DDBJ whole genome shotgun (WGS) entry which is preliminary data.</text>
</comment>
<sequence length="260" mass="27357">MPATVVSFHAHPDDESLLTGGTLARLAEEGHRVVLVTATDGAAGLADPSLGSGAELGRRRLRELEEAAAALGVARVVPLGYPDGAFADAGVAGPAARLEHVLAEESADLLTGYDAAGGYGHPDHVHVHRVARAAAERSGVRLVEATVDRTLLLWGARLLNAVPRAPEIDLDRLASSYLPRAEITHRVDVRRQVPRKIAALAAHGSQQTGGGGLRTVTVLRRLPTPVARAVLGREWFREVGAPPRPDLLDDLFAGSGTSPR</sequence>
<dbReference type="SUPFAM" id="SSF102588">
    <property type="entry name" value="LmbE-like"/>
    <property type="match status" value="1"/>
</dbReference>
<dbReference type="RefSeq" id="WP_344733343.1">
    <property type="nucleotide sequence ID" value="NZ_BAAAZH010000014.1"/>
</dbReference>
<dbReference type="InterPro" id="IPR003737">
    <property type="entry name" value="GlcNAc_PI_deacetylase-related"/>
</dbReference>
<accession>A0ABP7XIM3</accession>
<protein>
    <submittedName>
        <fullName evidence="2">PIG-L family deacetylase</fullName>
    </submittedName>
</protein>
<evidence type="ECO:0000313" key="2">
    <source>
        <dbReference type="EMBL" id="GAA4119073.1"/>
    </source>
</evidence>
<dbReference type="Proteomes" id="UP001501495">
    <property type="component" value="Unassembled WGS sequence"/>
</dbReference>
<dbReference type="InterPro" id="IPR024078">
    <property type="entry name" value="LmbE-like_dom_sf"/>
</dbReference>
<dbReference type="EMBL" id="BAAAZH010000014">
    <property type="protein sequence ID" value="GAA4119073.1"/>
    <property type="molecule type" value="Genomic_DNA"/>
</dbReference>
<proteinExistence type="predicted"/>